<comment type="caution">
    <text evidence="13">The sequence shown here is derived from an EMBL/GenBank/DDBJ whole genome shotgun (WGS) entry which is preliminary data.</text>
</comment>
<comment type="pathway">
    <text evidence="2">Cofactor biosynthesis; thiamine diphosphate biosynthesis.</text>
</comment>
<feature type="domain" description="SsuA/THI5-like" evidence="12">
    <location>
        <begin position="46"/>
        <end position="254"/>
    </location>
</feature>
<organism evidence="13 14">
    <name type="scientific">Planktothrix serta PCC 8927</name>
    <dbReference type="NCBI Taxonomy" id="671068"/>
    <lineage>
        <taxon>Bacteria</taxon>
        <taxon>Bacillati</taxon>
        <taxon>Cyanobacteriota</taxon>
        <taxon>Cyanophyceae</taxon>
        <taxon>Oscillatoriophycideae</taxon>
        <taxon>Oscillatoriales</taxon>
        <taxon>Microcoleaceae</taxon>
        <taxon>Planktothrix</taxon>
    </lineage>
</organism>
<evidence type="ECO:0000313" key="14">
    <source>
        <dbReference type="Proteomes" id="UP000184550"/>
    </source>
</evidence>
<dbReference type="PANTHER" id="PTHR31528">
    <property type="entry name" value="4-AMINO-5-HYDROXYMETHYL-2-METHYLPYRIMIDINE PHOSPHATE SYNTHASE THI11-RELATED"/>
    <property type="match status" value="1"/>
</dbReference>
<dbReference type="Gene3D" id="3.40.190.10">
    <property type="entry name" value="Periplasmic binding protein-like II"/>
    <property type="match status" value="2"/>
</dbReference>
<dbReference type="RefSeq" id="WP_083624879.1">
    <property type="nucleotide sequence ID" value="NZ_LR734877.1"/>
</dbReference>
<gene>
    <name evidence="13" type="ORF">PL8927_720046</name>
</gene>
<keyword evidence="7" id="KW-0663">Pyridoxal phosphate</keyword>
<evidence type="ECO:0000256" key="11">
    <source>
        <dbReference type="ARBA" id="ARBA00048179"/>
    </source>
</evidence>
<dbReference type="EMBL" id="CZCU02000149">
    <property type="protein sequence ID" value="VXD21506.1"/>
    <property type="molecule type" value="Genomic_DNA"/>
</dbReference>
<proteinExistence type="inferred from homology"/>
<dbReference type="InterPro" id="IPR015168">
    <property type="entry name" value="SsuA/THI5"/>
</dbReference>
<keyword evidence="8" id="KW-0784">Thiamine biosynthesis</keyword>
<reference evidence="13" key="1">
    <citation type="submission" date="2019-10" db="EMBL/GenBank/DDBJ databases">
        <authorList>
            <consortium name="Genoscope - CEA"/>
            <person name="William W."/>
        </authorList>
    </citation>
    <scope>NUCLEOTIDE SEQUENCE [LARGE SCALE GENOMIC DNA]</scope>
    <source>
        <strain evidence="13">BBR_PRJEB10992</strain>
    </source>
</reference>
<dbReference type="GO" id="GO:0009228">
    <property type="term" value="P:thiamine biosynthetic process"/>
    <property type="evidence" value="ECO:0007669"/>
    <property type="project" value="UniProtKB-KW"/>
</dbReference>
<evidence type="ECO:0000256" key="4">
    <source>
        <dbReference type="ARBA" id="ARBA00011738"/>
    </source>
</evidence>
<evidence type="ECO:0000256" key="1">
    <source>
        <dbReference type="ARBA" id="ARBA00003469"/>
    </source>
</evidence>
<name>A0A7Z9E1P4_9CYAN</name>
<evidence type="ECO:0000259" key="12">
    <source>
        <dbReference type="Pfam" id="PF09084"/>
    </source>
</evidence>
<evidence type="ECO:0000256" key="6">
    <source>
        <dbReference type="ARBA" id="ARBA00022723"/>
    </source>
</evidence>
<dbReference type="AlphaFoldDB" id="A0A7Z9E1P4"/>
<keyword evidence="9" id="KW-0408">Iron</keyword>
<evidence type="ECO:0000256" key="2">
    <source>
        <dbReference type="ARBA" id="ARBA00004948"/>
    </source>
</evidence>
<evidence type="ECO:0000256" key="9">
    <source>
        <dbReference type="ARBA" id="ARBA00023004"/>
    </source>
</evidence>
<evidence type="ECO:0000256" key="3">
    <source>
        <dbReference type="ARBA" id="ARBA00009406"/>
    </source>
</evidence>
<dbReference type="PANTHER" id="PTHR31528:SF1">
    <property type="entry name" value="4-AMINO-5-HYDROXYMETHYL-2-METHYLPYRIMIDINE PHOSPHATE SYNTHASE THI11-RELATED"/>
    <property type="match status" value="1"/>
</dbReference>
<comment type="similarity">
    <text evidence="3">Belongs to the NMT1/THI5 family.</text>
</comment>
<comment type="catalytic activity">
    <reaction evidence="11">
        <text>N(6)-(pyridoxal phosphate)-L-lysyl-[4-amino-5-hydroxymethyl-2-methylpyrimidine phosphate synthase] + L-histidyl-[4-amino-5-hydroxymethyl-2-methylpyrimidine phosphate synthase] + 2 Fe(3+) + 4 H2O = L-lysyl-[4-amino-5-hydroxymethyl-2-methylpyrimidine phosphate synthase] + (2S)-2-amino-5-hydroxy-4-oxopentanoyl-[4-amino-5-hydroxymethyl-2-methylpyrimidine phosphate synthase] + 4-amino-2-methyl-5-(phosphooxymethyl)pyrimidine + 3-oxopropanoate + 2 Fe(2+) + 2 H(+)</text>
        <dbReference type="Rhea" id="RHEA:65756"/>
        <dbReference type="Rhea" id="RHEA-COMP:16892"/>
        <dbReference type="Rhea" id="RHEA-COMP:16893"/>
        <dbReference type="Rhea" id="RHEA-COMP:16894"/>
        <dbReference type="Rhea" id="RHEA-COMP:16895"/>
        <dbReference type="ChEBI" id="CHEBI:15377"/>
        <dbReference type="ChEBI" id="CHEBI:15378"/>
        <dbReference type="ChEBI" id="CHEBI:29033"/>
        <dbReference type="ChEBI" id="CHEBI:29034"/>
        <dbReference type="ChEBI" id="CHEBI:29969"/>
        <dbReference type="ChEBI" id="CHEBI:29979"/>
        <dbReference type="ChEBI" id="CHEBI:33190"/>
        <dbReference type="ChEBI" id="CHEBI:58354"/>
        <dbReference type="ChEBI" id="CHEBI:143915"/>
        <dbReference type="ChEBI" id="CHEBI:157692"/>
    </reaction>
    <physiologicalReaction direction="left-to-right" evidence="11">
        <dbReference type="Rhea" id="RHEA:65757"/>
    </physiologicalReaction>
</comment>
<evidence type="ECO:0000256" key="10">
    <source>
        <dbReference type="ARBA" id="ARBA00033171"/>
    </source>
</evidence>
<evidence type="ECO:0000256" key="7">
    <source>
        <dbReference type="ARBA" id="ARBA00022898"/>
    </source>
</evidence>
<evidence type="ECO:0000313" key="13">
    <source>
        <dbReference type="EMBL" id="VXD21506.1"/>
    </source>
</evidence>
<protein>
    <recommendedName>
        <fullName evidence="10">Thiamine pyrimidine synthase</fullName>
    </recommendedName>
</protein>
<comment type="function">
    <text evidence="1">Responsible for the formation of the pyrimidine heterocycle in the thiamine biosynthesis pathway. Catalyzes the formation of hydroxymethylpyrimidine phosphate (HMP-P) from histidine and pyridoxal phosphate (PLP). The protein uses PLP and the active site histidine to form HMP-P, generating an inactive enzyme. The enzyme can only undergo a single turnover, which suggests it is a suicide enzyme.</text>
</comment>
<dbReference type="Proteomes" id="UP000184550">
    <property type="component" value="Unassembled WGS sequence"/>
</dbReference>
<dbReference type="GO" id="GO:0046872">
    <property type="term" value="F:metal ion binding"/>
    <property type="evidence" value="ECO:0007669"/>
    <property type="project" value="UniProtKB-KW"/>
</dbReference>
<comment type="subunit">
    <text evidence="4">Homodimer.</text>
</comment>
<dbReference type="SUPFAM" id="SSF53850">
    <property type="entry name" value="Periplasmic binding protein-like II"/>
    <property type="match status" value="1"/>
</dbReference>
<evidence type="ECO:0000256" key="8">
    <source>
        <dbReference type="ARBA" id="ARBA00022977"/>
    </source>
</evidence>
<sequence length="349" mass="39227">MISRRDFVKYSGALVFSFVGKKLTPLTDLNLSPTAPLIMQLDWKYNVQFAGLLLADYYGLYQQRGLEVEIKSVNLHRGIFEQVAENPLILGCGEQDAILAAQVQGYPIKAIATMFQASPLGLMSLPEKNIQSLHDLVGQKVGMQGNTKKVMEFVMNTSGLLPQDIEIVPISYQDKYDRLQSGELAAVQCYIVDEPLGFNSQTGILPQILKFSDYGYDAYVQVIFAHQWLLEHNPQRVNQFLKASFQGWKLALNDINQAAKIVVDFYTKPQSKYHNLDYQTQSLKLISDYITFGINPEQIGSISANRWQEMSEKFAQYGMIESAPQLADSLDSTFGSLESLNEDLPLILS</sequence>
<accession>A0A7Z9E1P4</accession>
<evidence type="ECO:0000256" key="5">
    <source>
        <dbReference type="ARBA" id="ARBA00022679"/>
    </source>
</evidence>
<dbReference type="GO" id="GO:0016740">
    <property type="term" value="F:transferase activity"/>
    <property type="evidence" value="ECO:0007669"/>
    <property type="project" value="UniProtKB-KW"/>
</dbReference>
<keyword evidence="6" id="KW-0479">Metal-binding</keyword>
<keyword evidence="5" id="KW-0808">Transferase</keyword>
<keyword evidence="14" id="KW-1185">Reference proteome</keyword>
<dbReference type="Pfam" id="PF09084">
    <property type="entry name" value="NMT1"/>
    <property type="match status" value="1"/>
</dbReference>
<dbReference type="InterPro" id="IPR027939">
    <property type="entry name" value="NMT1/THI5"/>
</dbReference>